<evidence type="ECO:0000313" key="1">
    <source>
        <dbReference type="EMBL" id="KAJ7046685.1"/>
    </source>
</evidence>
<name>A0AAD6XFX4_9AGAR</name>
<comment type="caution">
    <text evidence="1">The sequence shown here is derived from an EMBL/GenBank/DDBJ whole genome shotgun (WGS) entry which is preliminary data.</text>
</comment>
<dbReference type="InterPro" id="IPR029058">
    <property type="entry name" value="AB_hydrolase_fold"/>
</dbReference>
<reference evidence="1" key="1">
    <citation type="submission" date="2023-03" db="EMBL/GenBank/DDBJ databases">
        <title>Massive genome expansion in bonnet fungi (Mycena s.s.) driven by repeated elements and novel gene families across ecological guilds.</title>
        <authorList>
            <consortium name="Lawrence Berkeley National Laboratory"/>
            <person name="Harder C.B."/>
            <person name="Miyauchi S."/>
            <person name="Viragh M."/>
            <person name="Kuo A."/>
            <person name="Thoen E."/>
            <person name="Andreopoulos B."/>
            <person name="Lu D."/>
            <person name="Skrede I."/>
            <person name="Drula E."/>
            <person name="Henrissat B."/>
            <person name="Morin E."/>
            <person name="Kohler A."/>
            <person name="Barry K."/>
            <person name="LaButti K."/>
            <person name="Morin E."/>
            <person name="Salamov A."/>
            <person name="Lipzen A."/>
            <person name="Mereny Z."/>
            <person name="Hegedus B."/>
            <person name="Baldrian P."/>
            <person name="Stursova M."/>
            <person name="Weitz H."/>
            <person name="Taylor A."/>
            <person name="Grigoriev I.V."/>
            <person name="Nagy L.G."/>
            <person name="Martin F."/>
            <person name="Kauserud H."/>
        </authorList>
    </citation>
    <scope>NUCLEOTIDE SEQUENCE</scope>
    <source>
        <strain evidence="1">CBHHK200</strain>
    </source>
</reference>
<gene>
    <name evidence="1" type="ORF">C8F04DRAFT_1247758</name>
</gene>
<evidence type="ECO:0000313" key="2">
    <source>
        <dbReference type="Proteomes" id="UP001218188"/>
    </source>
</evidence>
<accession>A0AAD6XFX4</accession>
<protein>
    <submittedName>
        <fullName evidence="1">Uncharacterized protein</fullName>
    </submittedName>
</protein>
<proteinExistence type="predicted"/>
<dbReference type="EMBL" id="JARJCM010000002">
    <property type="protein sequence ID" value="KAJ7046685.1"/>
    <property type="molecule type" value="Genomic_DNA"/>
</dbReference>
<dbReference type="Gene3D" id="3.40.50.1820">
    <property type="entry name" value="alpha/beta hydrolase"/>
    <property type="match status" value="1"/>
</dbReference>
<sequence>MKHVVDIPYTSDSKNAFCALTFRLHRLLAMMIIFVHGGAWRDEDNSDYQALASQLAISTSFSGPGPNYRLTTKANKFHHRTYCISWNSLRPLTGLIEECIF</sequence>
<dbReference type="Proteomes" id="UP001218188">
    <property type="component" value="Unassembled WGS sequence"/>
</dbReference>
<organism evidence="1 2">
    <name type="scientific">Mycena alexandri</name>
    <dbReference type="NCBI Taxonomy" id="1745969"/>
    <lineage>
        <taxon>Eukaryota</taxon>
        <taxon>Fungi</taxon>
        <taxon>Dikarya</taxon>
        <taxon>Basidiomycota</taxon>
        <taxon>Agaricomycotina</taxon>
        <taxon>Agaricomycetes</taxon>
        <taxon>Agaricomycetidae</taxon>
        <taxon>Agaricales</taxon>
        <taxon>Marasmiineae</taxon>
        <taxon>Mycenaceae</taxon>
        <taxon>Mycena</taxon>
    </lineage>
</organism>
<dbReference type="AlphaFoldDB" id="A0AAD6XFX4"/>
<keyword evidence="2" id="KW-1185">Reference proteome</keyword>